<sequence length="228" mass="25461">MDTLLVSEIFGPTCQGEGASLGQCAVFVRLGLCNLSCAWCDTPYTWDRAHYDLRHQPAPISREVVWARIRAIPAPLVVITGGEPLIQQRRLTWLIDRCSAAGRMVEIETNATLVPSLPMLQCRARFNASVKLASSGVPAARRIRPEAIRALAKARTCWKFVVNDLADLEEIADLENRFGLAPIWVMPEGTDATTILRRLHEFADPVLARGWNLTPRLHVLLWGDERGR</sequence>
<dbReference type="InterPro" id="IPR007197">
    <property type="entry name" value="rSAM"/>
</dbReference>
<keyword evidence="3 8" id="KW-0479">Metal-binding</keyword>
<dbReference type="HAMAP" id="MF_00917">
    <property type="entry name" value="QueE"/>
    <property type="match status" value="1"/>
</dbReference>
<name>A0A3M2LUK6_9ACTN</name>
<comment type="pathway">
    <text evidence="8">Purine metabolism; 7-cyano-7-deazaguanine biosynthesis.</text>
</comment>
<gene>
    <name evidence="8" type="primary">queE</name>
    <name evidence="10" type="ORF">EBO15_32250</name>
</gene>
<comment type="caution">
    <text evidence="10">The sequence shown here is derived from an EMBL/GenBank/DDBJ whole genome shotgun (WGS) entry which is preliminary data.</text>
</comment>
<dbReference type="Pfam" id="PF04055">
    <property type="entry name" value="Radical_SAM"/>
    <property type="match status" value="1"/>
</dbReference>
<dbReference type="GO" id="GO:1904047">
    <property type="term" value="F:S-adenosyl-L-methionine binding"/>
    <property type="evidence" value="ECO:0007669"/>
    <property type="project" value="UniProtKB-UniRule"/>
</dbReference>
<feature type="binding site" evidence="8">
    <location>
        <position position="40"/>
    </location>
    <ligand>
        <name>[4Fe-4S] cluster</name>
        <dbReference type="ChEBI" id="CHEBI:49883"/>
        <note>4Fe-4S-S-AdoMet</note>
    </ligand>
</feature>
<evidence type="ECO:0000313" key="10">
    <source>
        <dbReference type="EMBL" id="RMI38608.1"/>
    </source>
</evidence>
<dbReference type="PANTHER" id="PTHR42836">
    <property type="entry name" value="7-CARBOXY-7-DEAZAGUANINE SYNTHASE"/>
    <property type="match status" value="1"/>
</dbReference>
<dbReference type="GO" id="GO:0051539">
    <property type="term" value="F:4 iron, 4 sulfur cluster binding"/>
    <property type="evidence" value="ECO:0007669"/>
    <property type="project" value="UniProtKB-UniRule"/>
</dbReference>
<feature type="binding site" evidence="8">
    <location>
        <position position="29"/>
    </location>
    <ligand>
        <name>substrate</name>
    </ligand>
</feature>
<feature type="binding site" evidence="8">
    <location>
        <position position="80"/>
    </location>
    <ligand>
        <name>substrate</name>
    </ligand>
</feature>
<protein>
    <recommendedName>
        <fullName evidence="8">7-carboxy-7-deazaguanine synthase</fullName>
        <shortName evidence="8">CDG synthase</shortName>
        <ecNumber evidence="8">4.3.99.3</ecNumber>
    </recommendedName>
    <alternativeName>
        <fullName evidence="8">Queuosine biosynthesis protein QueE</fullName>
    </alternativeName>
</protein>
<evidence type="ECO:0000313" key="11">
    <source>
        <dbReference type="Proteomes" id="UP000282674"/>
    </source>
</evidence>
<comment type="function">
    <text evidence="8">Catalyzes the complex heterocyclic radical-mediated conversion of 6-carboxy-5,6,7,8-tetrahydropterin (CPH4) to 7-carboxy-7-deazaguanine (CDG), a step common to the biosynthetic pathways of all 7-deazapurine-containing compounds.</text>
</comment>
<feature type="binding site" evidence="8">
    <location>
        <begin position="129"/>
        <end position="131"/>
    </location>
    <ligand>
        <name>S-adenosyl-L-methionine</name>
        <dbReference type="ChEBI" id="CHEBI:59789"/>
    </ligand>
</feature>
<keyword evidence="8" id="KW-0671">Queuosine biosynthesis</keyword>
<dbReference type="EMBL" id="RFFG01000082">
    <property type="protein sequence ID" value="RMI38608.1"/>
    <property type="molecule type" value="Genomic_DNA"/>
</dbReference>
<dbReference type="SUPFAM" id="SSF102114">
    <property type="entry name" value="Radical SAM enzymes"/>
    <property type="match status" value="1"/>
</dbReference>
<comment type="cofactor">
    <cofactor evidence="8">
        <name>[4Fe-4S] cluster</name>
        <dbReference type="ChEBI" id="CHEBI:49883"/>
    </cofactor>
    <text evidence="8">Binds 1 [4Fe-4S] cluster. The cluster is coordinated with 3 cysteines and an exchangeable S-adenosyl-L-methionine.</text>
</comment>
<dbReference type="EC" id="4.3.99.3" evidence="8"/>
<comment type="subunit">
    <text evidence="8">Homodimer.</text>
</comment>
<keyword evidence="11" id="KW-1185">Reference proteome</keyword>
<evidence type="ECO:0000256" key="6">
    <source>
        <dbReference type="ARBA" id="ARBA00023014"/>
    </source>
</evidence>
<dbReference type="InterPro" id="IPR058240">
    <property type="entry name" value="rSAM_sf"/>
</dbReference>
<feature type="binding site" evidence="8">
    <location>
        <position position="37"/>
    </location>
    <ligand>
        <name>[4Fe-4S] cluster</name>
        <dbReference type="ChEBI" id="CHEBI:49883"/>
        <note>4Fe-4S-S-AdoMet</note>
    </ligand>
</feature>
<comment type="cofactor">
    <cofactor evidence="8">
        <name>S-adenosyl-L-methionine</name>
        <dbReference type="ChEBI" id="CHEBI:59789"/>
    </cofactor>
    <text evidence="8">Binds 1 S-adenosyl-L-methionine per subunit.</text>
</comment>
<dbReference type="SFLD" id="SFLDS00029">
    <property type="entry name" value="Radical_SAM"/>
    <property type="match status" value="1"/>
</dbReference>
<accession>A0A3M2LUK6</accession>
<dbReference type="UniPathway" id="UPA00391"/>
<evidence type="ECO:0000259" key="9">
    <source>
        <dbReference type="PROSITE" id="PS51918"/>
    </source>
</evidence>
<dbReference type="GO" id="GO:0016840">
    <property type="term" value="F:carbon-nitrogen lyase activity"/>
    <property type="evidence" value="ECO:0007669"/>
    <property type="project" value="UniProtKB-UniRule"/>
</dbReference>
<feature type="binding site" evidence="8">
    <location>
        <begin position="39"/>
        <end position="41"/>
    </location>
    <ligand>
        <name>S-adenosyl-L-methionine</name>
        <dbReference type="ChEBI" id="CHEBI:59789"/>
    </ligand>
</feature>
<evidence type="ECO:0000256" key="2">
    <source>
        <dbReference type="ARBA" id="ARBA00022691"/>
    </source>
</evidence>
<proteinExistence type="inferred from homology"/>
<dbReference type="Gene3D" id="3.20.20.70">
    <property type="entry name" value="Aldolase class I"/>
    <property type="match status" value="1"/>
</dbReference>
<dbReference type="OrthoDB" id="9782387at2"/>
<evidence type="ECO:0000256" key="4">
    <source>
        <dbReference type="ARBA" id="ARBA00022842"/>
    </source>
</evidence>
<dbReference type="GO" id="GO:0000287">
    <property type="term" value="F:magnesium ion binding"/>
    <property type="evidence" value="ECO:0007669"/>
    <property type="project" value="UniProtKB-UniRule"/>
</dbReference>
<feature type="binding site" evidence="8">
    <location>
        <position position="42"/>
    </location>
    <ligand>
        <name>Mg(2+)</name>
        <dbReference type="ChEBI" id="CHEBI:18420"/>
    </ligand>
</feature>
<dbReference type="InterPro" id="IPR024924">
    <property type="entry name" value="7-CO-7-deazaguanine_synth-like"/>
</dbReference>
<dbReference type="CDD" id="cd01335">
    <property type="entry name" value="Radical_SAM"/>
    <property type="match status" value="1"/>
</dbReference>
<comment type="cofactor">
    <cofactor evidence="8">
        <name>Mg(2+)</name>
        <dbReference type="ChEBI" id="CHEBI:18420"/>
    </cofactor>
</comment>
<reference evidence="10 11" key="1">
    <citation type="submission" date="2018-10" db="EMBL/GenBank/DDBJ databases">
        <title>Isolation from soil.</title>
        <authorList>
            <person name="Hu J."/>
        </authorList>
    </citation>
    <scope>NUCLEOTIDE SEQUENCE [LARGE SCALE GENOMIC DNA]</scope>
    <source>
        <strain evidence="10 11">NEAU-Ht49</strain>
    </source>
</reference>
<dbReference type="InterPro" id="IPR013785">
    <property type="entry name" value="Aldolase_TIM"/>
</dbReference>
<feature type="domain" description="Radical SAM core" evidence="9">
    <location>
        <begin position="17"/>
        <end position="224"/>
    </location>
</feature>
<dbReference type="RefSeq" id="WP_122198250.1">
    <property type="nucleotide sequence ID" value="NZ_JBHSKC010000031.1"/>
</dbReference>
<feature type="binding site" evidence="8">
    <location>
        <position position="33"/>
    </location>
    <ligand>
        <name>[4Fe-4S] cluster</name>
        <dbReference type="ChEBI" id="CHEBI:49883"/>
        <note>4Fe-4S-S-AdoMet</note>
    </ligand>
</feature>
<dbReference type="Proteomes" id="UP000282674">
    <property type="component" value="Unassembled WGS sequence"/>
</dbReference>
<evidence type="ECO:0000256" key="1">
    <source>
        <dbReference type="ARBA" id="ARBA00022485"/>
    </source>
</evidence>
<keyword evidence="7 8" id="KW-0456">Lyase</keyword>
<keyword evidence="2 8" id="KW-0949">S-adenosyl-L-methionine</keyword>
<comment type="similarity">
    <text evidence="8">Belongs to the radical SAM superfamily. 7-carboxy-7-deazaguanine synthase family.</text>
</comment>
<dbReference type="AlphaFoldDB" id="A0A3M2LUK6"/>
<keyword evidence="6 8" id="KW-0411">Iron-sulfur</keyword>
<feature type="binding site" evidence="8">
    <location>
        <position position="82"/>
    </location>
    <ligand>
        <name>S-adenosyl-L-methionine</name>
        <dbReference type="ChEBI" id="CHEBI:59789"/>
    </ligand>
</feature>
<evidence type="ECO:0000256" key="7">
    <source>
        <dbReference type="ARBA" id="ARBA00023239"/>
    </source>
</evidence>
<comment type="caution">
    <text evidence="8">Lacks conserved residue(s) required for the propagation of feature annotation.</text>
</comment>
<keyword evidence="1 8" id="KW-0004">4Fe-4S</keyword>
<organism evidence="10 11">
    <name type="scientific">Actinomadura harenae</name>
    <dbReference type="NCBI Taxonomy" id="2483351"/>
    <lineage>
        <taxon>Bacteria</taxon>
        <taxon>Bacillati</taxon>
        <taxon>Actinomycetota</taxon>
        <taxon>Actinomycetes</taxon>
        <taxon>Streptosporangiales</taxon>
        <taxon>Thermomonosporaceae</taxon>
        <taxon>Actinomadura</taxon>
    </lineage>
</organism>
<dbReference type="PIRSF" id="PIRSF000370">
    <property type="entry name" value="QueE"/>
    <property type="match status" value="1"/>
</dbReference>
<keyword evidence="5 8" id="KW-0408">Iron</keyword>
<feature type="binding site" evidence="8">
    <location>
        <begin position="14"/>
        <end position="16"/>
    </location>
    <ligand>
        <name>substrate</name>
    </ligand>
</feature>
<evidence type="ECO:0000256" key="8">
    <source>
        <dbReference type="HAMAP-Rule" id="MF_00917"/>
    </source>
</evidence>
<keyword evidence="4 8" id="KW-0460">Magnesium</keyword>
<evidence type="ECO:0000256" key="5">
    <source>
        <dbReference type="ARBA" id="ARBA00023004"/>
    </source>
</evidence>
<dbReference type="GO" id="GO:0008616">
    <property type="term" value="P:tRNA queuosine(34) biosynthetic process"/>
    <property type="evidence" value="ECO:0007669"/>
    <property type="project" value="UniProtKB-UniRule"/>
</dbReference>
<evidence type="ECO:0000256" key="3">
    <source>
        <dbReference type="ARBA" id="ARBA00022723"/>
    </source>
</evidence>
<dbReference type="PROSITE" id="PS51918">
    <property type="entry name" value="RADICAL_SAM"/>
    <property type="match status" value="1"/>
</dbReference>
<dbReference type="PANTHER" id="PTHR42836:SF1">
    <property type="entry name" value="7-CARBOXY-7-DEAZAGUANINE SYNTHASE"/>
    <property type="match status" value="1"/>
</dbReference>
<comment type="catalytic activity">
    <reaction evidence="8">
        <text>6-carboxy-5,6,7,8-tetrahydropterin + H(+) = 7-carboxy-7-carbaguanine + NH4(+)</text>
        <dbReference type="Rhea" id="RHEA:27974"/>
        <dbReference type="ChEBI" id="CHEBI:15378"/>
        <dbReference type="ChEBI" id="CHEBI:28938"/>
        <dbReference type="ChEBI" id="CHEBI:61032"/>
        <dbReference type="ChEBI" id="CHEBI:61036"/>
        <dbReference type="EC" id="4.3.99.3"/>
    </reaction>
</comment>